<sequence length="93" mass="10119">MQAILYVGYIILGIFQLAAVMGGLEDWMGLHWIIAAPLAFVIAYIPLVGTVVGMFGAVTVWHWSWLQAGGLFLGPFIAILIISMVSGVLESRR</sequence>
<keyword evidence="3" id="KW-1185">Reference proteome</keyword>
<organism evidence="2 3">
    <name type="scientific">Shewanella pealeana (strain ATCC 700345 / ANG-SQ1)</name>
    <dbReference type="NCBI Taxonomy" id="398579"/>
    <lineage>
        <taxon>Bacteria</taxon>
        <taxon>Pseudomonadati</taxon>
        <taxon>Pseudomonadota</taxon>
        <taxon>Gammaproteobacteria</taxon>
        <taxon>Alteromonadales</taxon>
        <taxon>Shewanellaceae</taxon>
        <taxon>Shewanella</taxon>
    </lineage>
</organism>
<keyword evidence="1" id="KW-1133">Transmembrane helix</keyword>
<keyword evidence="1" id="KW-0472">Membrane</keyword>
<keyword evidence="1" id="KW-0812">Transmembrane</keyword>
<evidence type="ECO:0000313" key="3">
    <source>
        <dbReference type="Proteomes" id="UP000002608"/>
    </source>
</evidence>
<name>A8H9P8_SHEPA</name>
<dbReference type="KEGG" id="spl:Spea_3975"/>
<dbReference type="AlphaFoldDB" id="A8H9P8"/>
<dbReference type="Proteomes" id="UP000002608">
    <property type="component" value="Chromosome"/>
</dbReference>
<evidence type="ECO:0000313" key="2">
    <source>
        <dbReference type="EMBL" id="ABV89285.1"/>
    </source>
</evidence>
<dbReference type="HOGENOM" id="CLU_167461_0_0_6"/>
<feature type="transmembrane region" description="Helical" evidence="1">
    <location>
        <begin position="6"/>
        <end position="24"/>
    </location>
</feature>
<gene>
    <name evidence="2" type="ordered locus">Spea_3975</name>
</gene>
<dbReference type="EMBL" id="CP000851">
    <property type="protein sequence ID" value="ABV89285.1"/>
    <property type="molecule type" value="Genomic_DNA"/>
</dbReference>
<dbReference type="OrthoDB" id="7063348at2"/>
<protein>
    <submittedName>
        <fullName evidence="2">Uncharacterized protein</fullName>
    </submittedName>
</protein>
<reference evidence="2 3" key="1">
    <citation type="submission" date="2007-10" db="EMBL/GenBank/DDBJ databases">
        <title>Complete sequence of Shewanella pealeana ATCC 700345.</title>
        <authorList>
            <consortium name="US DOE Joint Genome Institute"/>
            <person name="Copeland A."/>
            <person name="Lucas S."/>
            <person name="Lapidus A."/>
            <person name="Barry K."/>
            <person name="Glavina del Rio T."/>
            <person name="Dalin E."/>
            <person name="Tice H."/>
            <person name="Pitluck S."/>
            <person name="Chertkov O."/>
            <person name="Brettin T."/>
            <person name="Bruce D."/>
            <person name="Detter J.C."/>
            <person name="Han C."/>
            <person name="Schmutz J."/>
            <person name="Larimer F."/>
            <person name="Land M."/>
            <person name="Hauser L."/>
            <person name="Kyrpides N."/>
            <person name="Kim E."/>
            <person name="Zhao J.-S.Z."/>
            <person name="Manno D."/>
            <person name="Hawari J."/>
            <person name="Richardson P."/>
        </authorList>
    </citation>
    <scope>NUCLEOTIDE SEQUENCE [LARGE SCALE GENOMIC DNA]</scope>
    <source>
        <strain evidence="3">ATCC 700345 / ANG-SQ1</strain>
    </source>
</reference>
<dbReference type="RefSeq" id="WP_012157166.1">
    <property type="nucleotide sequence ID" value="NC_009901.1"/>
</dbReference>
<feature type="transmembrane region" description="Helical" evidence="1">
    <location>
        <begin position="36"/>
        <end position="63"/>
    </location>
</feature>
<accession>A8H9P8</accession>
<proteinExistence type="predicted"/>
<evidence type="ECO:0000256" key="1">
    <source>
        <dbReference type="SAM" id="Phobius"/>
    </source>
</evidence>
<feature type="transmembrane region" description="Helical" evidence="1">
    <location>
        <begin position="69"/>
        <end position="89"/>
    </location>
</feature>